<dbReference type="InterPro" id="IPR007278">
    <property type="entry name" value="DUF397"/>
</dbReference>
<dbReference type="EMBL" id="CABVGP010000002">
    <property type="protein sequence ID" value="VVJ19473.1"/>
    <property type="molecule type" value="Genomic_DNA"/>
</dbReference>
<dbReference type="AlphaFoldDB" id="A0A6I8LRJ7"/>
<reference evidence="2 3" key="1">
    <citation type="submission" date="2019-09" db="EMBL/GenBank/DDBJ databases">
        <authorList>
            <person name="Leyn A S."/>
        </authorList>
    </citation>
    <scope>NUCLEOTIDE SEQUENCE [LARGE SCALE GENOMIC DNA]</scope>
    <source>
        <strain evidence="2">AA231_1</strain>
    </source>
</reference>
<gene>
    <name evidence="2" type="ORF">AA23TX_04494</name>
</gene>
<evidence type="ECO:0000313" key="2">
    <source>
        <dbReference type="EMBL" id="VVJ19473.1"/>
    </source>
</evidence>
<name>A0A6I8LRJ7_9PSEU</name>
<accession>A0A6I8LRJ7</accession>
<organism evidence="2 3">
    <name type="scientific">Amycolatopsis camponoti</name>
    <dbReference type="NCBI Taxonomy" id="2606593"/>
    <lineage>
        <taxon>Bacteria</taxon>
        <taxon>Bacillati</taxon>
        <taxon>Actinomycetota</taxon>
        <taxon>Actinomycetes</taxon>
        <taxon>Pseudonocardiales</taxon>
        <taxon>Pseudonocardiaceae</taxon>
        <taxon>Amycolatopsis</taxon>
    </lineage>
</organism>
<feature type="domain" description="DUF397" evidence="1">
    <location>
        <begin position="14"/>
        <end position="67"/>
    </location>
</feature>
<dbReference type="Proteomes" id="UP000399805">
    <property type="component" value="Unassembled WGS sequence"/>
</dbReference>
<dbReference type="RefSeq" id="WP_155544734.1">
    <property type="nucleotide sequence ID" value="NZ_CABVGP010000002.1"/>
</dbReference>
<dbReference type="Pfam" id="PF04149">
    <property type="entry name" value="DUF397"/>
    <property type="match status" value="1"/>
</dbReference>
<evidence type="ECO:0000313" key="3">
    <source>
        <dbReference type="Proteomes" id="UP000399805"/>
    </source>
</evidence>
<evidence type="ECO:0000259" key="1">
    <source>
        <dbReference type="Pfam" id="PF04149"/>
    </source>
</evidence>
<keyword evidence="3" id="KW-1185">Reference proteome</keyword>
<proteinExistence type="predicted"/>
<protein>
    <recommendedName>
        <fullName evidence="1">DUF397 domain-containing protein</fullName>
    </recommendedName>
</protein>
<sequence>MTTAPATKTRDPDKWFKSSYSNAGGSCVEVRMTCKNVAIRDSKDSESHSPTISSSPPAWSAFVQVIKTL</sequence>